<name>A0AAW2HXP8_9NEOP</name>
<protein>
    <recommendedName>
        <fullName evidence="3">SEFIR domain-containing protein</fullName>
    </recommendedName>
</protein>
<keyword evidence="2" id="KW-0732">Signal</keyword>
<evidence type="ECO:0000259" key="3">
    <source>
        <dbReference type="PROSITE" id="PS51534"/>
    </source>
</evidence>
<evidence type="ECO:0000256" key="2">
    <source>
        <dbReference type="SAM" id="SignalP"/>
    </source>
</evidence>
<gene>
    <name evidence="4" type="ORF">PYX00_002675</name>
</gene>
<accession>A0AAW2HXP8</accession>
<proteinExistence type="predicted"/>
<dbReference type="PROSITE" id="PS51534">
    <property type="entry name" value="SEFIR"/>
    <property type="match status" value="1"/>
</dbReference>
<dbReference type="EMBL" id="JARGDH010000002">
    <property type="protein sequence ID" value="KAL0274574.1"/>
    <property type="molecule type" value="Genomic_DNA"/>
</dbReference>
<feature type="domain" description="SEFIR" evidence="3">
    <location>
        <begin position="335"/>
        <end position="473"/>
    </location>
</feature>
<feature type="transmembrane region" description="Helical" evidence="1">
    <location>
        <begin position="299"/>
        <end position="318"/>
    </location>
</feature>
<dbReference type="InterPro" id="IPR013568">
    <property type="entry name" value="SEFIR_dom"/>
</dbReference>
<keyword evidence="1" id="KW-1133">Transmembrane helix</keyword>
<feature type="signal peptide" evidence="2">
    <location>
        <begin position="1"/>
        <end position="26"/>
    </location>
</feature>
<dbReference type="Gene3D" id="3.40.50.11530">
    <property type="match status" value="1"/>
</dbReference>
<evidence type="ECO:0000256" key="1">
    <source>
        <dbReference type="SAM" id="Phobius"/>
    </source>
</evidence>
<reference evidence="4" key="1">
    <citation type="journal article" date="2024" name="Gigascience">
        <title>Chromosome-level genome of the poultry shaft louse Menopon gallinae provides insight into the host-switching and adaptive evolution of parasitic lice.</title>
        <authorList>
            <person name="Xu Y."/>
            <person name="Ma L."/>
            <person name="Liu S."/>
            <person name="Liang Y."/>
            <person name="Liu Q."/>
            <person name="He Z."/>
            <person name="Tian L."/>
            <person name="Duan Y."/>
            <person name="Cai W."/>
            <person name="Li H."/>
            <person name="Song F."/>
        </authorList>
    </citation>
    <scope>NUCLEOTIDE SEQUENCE</scope>
    <source>
        <strain evidence="4">Cailab_2023a</strain>
    </source>
</reference>
<comment type="caution">
    <text evidence="4">The sequence shown here is derived from an EMBL/GenBank/DDBJ whole genome shotgun (WGS) entry which is preliminary data.</text>
</comment>
<feature type="chain" id="PRO_5043621103" description="SEFIR domain-containing protein" evidence="2">
    <location>
        <begin position="27"/>
        <end position="605"/>
    </location>
</feature>
<dbReference type="Pfam" id="PF08357">
    <property type="entry name" value="SEFIR"/>
    <property type="match status" value="1"/>
</dbReference>
<keyword evidence="1" id="KW-0472">Membrane</keyword>
<organism evidence="4">
    <name type="scientific">Menopon gallinae</name>
    <name type="common">poultry shaft louse</name>
    <dbReference type="NCBI Taxonomy" id="328185"/>
    <lineage>
        <taxon>Eukaryota</taxon>
        <taxon>Metazoa</taxon>
        <taxon>Ecdysozoa</taxon>
        <taxon>Arthropoda</taxon>
        <taxon>Hexapoda</taxon>
        <taxon>Insecta</taxon>
        <taxon>Pterygota</taxon>
        <taxon>Neoptera</taxon>
        <taxon>Paraneoptera</taxon>
        <taxon>Psocodea</taxon>
        <taxon>Troctomorpha</taxon>
        <taxon>Phthiraptera</taxon>
        <taxon>Amblycera</taxon>
        <taxon>Menoponidae</taxon>
        <taxon>Menopon</taxon>
    </lineage>
</organism>
<sequence>MNRISLHVWFCLNILLLLSKVSPCRSLASASSLCESTDLPCKPENPSACQMKYFRLNSTECRDLTFDGKQTSRSDGDPLGTVELKSFFYNILSYKMTAFNVTFSDIKWKHLKFRFKQIGNDMKNTCREFFVLANATVSDMFYDCIWSNETYEGKPFFFEYEASNELLKIYKKFSFHVPYAKNVDEALTNVKDWETFSYVEAVSFSNGLGPTTFFLNWQPLPQKFSVDSYNVSIMSSDAGTLQVVHSINITCKNITECNYMYSKWYGTVQFGVQPICKDTICSTTTSLVFQVGGERAKPLLIGIICASFCIPVALYVIYMVIKYMAMKEVAVVEKIPKVLVIHSSSVAVHANVVLYLVDYLKNYCYVEPLVDELHIFSSKSRDPFKWCNESFKCADYVMVVASPSSTRKEVPNSVYQRTNVLLLRLLRERLAANHGKTKYFALMLPYSTDRDVPVEAENLRKFHFPRDLNKMLKFIHENRVMPKLFCCQVRDYKLYGKKLSRAIEEAQHYLKSSKAEGGASPHGTDAAEADFQHELLTLKRREPHLLSEVGGRRKESQKTAVTTAESFLDYPGDLESINLLGEGDEEFDGEMTVRRNKLIIDELSL</sequence>
<evidence type="ECO:0000313" key="4">
    <source>
        <dbReference type="EMBL" id="KAL0274574.1"/>
    </source>
</evidence>
<keyword evidence="1" id="KW-0812">Transmembrane</keyword>
<dbReference type="AlphaFoldDB" id="A0AAW2HXP8"/>